<dbReference type="EMBL" id="JASNWA010000006">
    <property type="protein sequence ID" value="KAK3174197.1"/>
    <property type="molecule type" value="Genomic_DNA"/>
</dbReference>
<feature type="compositionally biased region" description="Basic residues" evidence="1">
    <location>
        <begin position="399"/>
        <end position="410"/>
    </location>
</feature>
<accession>A0AAE0DLG5</accession>
<organism evidence="2 3">
    <name type="scientific">Lepraria neglecta</name>
    <dbReference type="NCBI Taxonomy" id="209136"/>
    <lineage>
        <taxon>Eukaryota</taxon>
        <taxon>Fungi</taxon>
        <taxon>Dikarya</taxon>
        <taxon>Ascomycota</taxon>
        <taxon>Pezizomycotina</taxon>
        <taxon>Lecanoromycetes</taxon>
        <taxon>OSLEUM clade</taxon>
        <taxon>Lecanoromycetidae</taxon>
        <taxon>Lecanorales</taxon>
        <taxon>Lecanorineae</taxon>
        <taxon>Stereocaulaceae</taxon>
        <taxon>Lepraria</taxon>
    </lineage>
</organism>
<keyword evidence="3" id="KW-1185">Reference proteome</keyword>
<gene>
    <name evidence="2" type="ORF">OEA41_001441</name>
</gene>
<dbReference type="AlphaFoldDB" id="A0AAE0DLG5"/>
<evidence type="ECO:0000313" key="3">
    <source>
        <dbReference type="Proteomes" id="UP001276659"/>
    </source>
</evidence>
<proteinExistence type="predicted"/>
<feature type="region of interest" description="Disordered" evidence="1">
    <location>
        <begin position="104"/>
        <end position="134"/>
    </location>
</feature>
<feature type="region of interest" description="Disordered" evidence="1">
    <location>
        <begin position="195"/>
        <end position="219"/>
    </location>
</feature>
<feature type="compositionally biased region" description="Basic and acidic residues" evidence="1">
    <location>
        <begin position="367"/>
        <end position="382"/>
    </location>
</feature>
<feature type="compositionally biased region" description="Basic and acidic residues" evidence="1">
    <location>
        <begin position="445"/>
        <end position="456"/>
    </location>
</feature>
<name>A0AAE0DLG5_9LECA</name>
<evidence type="ECO:0000256" key="1">
    <source>
        <dbReference type="SAM" id="MobiDB-lite"/>
    </source>
</evidence>
<dbReference type="Proteomes" id="UP001276659">
    <property type="component" value="Unassembled WGS sequence"/>
</dbReference>
<sequence>MIHNTNDLKEFKRNLLPSLVDFVDNIMTEKDWEKVITHDKSVQKINYHLDRQGTELKNPTRWRYAIQAFYASMIPQEKYLRLEWLHRVVVHKKQVRKNPCPCMAAERKTSHGPGPETKGGGFRGGPKRWTGRGPAPARHIPWPEIFKHHISVVEGHLKMIDMVRKHTVEGSGNWKMIMELVDRANEMLRVSKHQSRTFVPPPGQREQVPLGSSSASMYPGYSPADHEYGKAAEEYGRAAAEAKKQGIDISHPDVEYEIGQAKGIKRRTLAGIREAQAAKGQGSGSGSGSASEGPAKTTPKEHAIPNGNATKEKPQEATPEGDNPYFVIDTKPTPVNLPGMPNQPTKRSASPPPSASPKKHKKAKKHHDGDLPKGKETEKVELEDISEEVDARLKDKEEKRKRKEEKKRKRESGEPTSAVKASGTNAEDPAMAVEVEKPKKKIAKKSTDEALADRSITKKRARENTEEAEDAEGKTRKKRKKGKGTAEAA</sequence>
<evidence type="ECO:0000313" key="2">
    <source>
        <dbReference type="EMBL" id="KAK3174197.1"/>
    </source>
</evidence>
<feature type="region of interest" description="Disordered" evidence="1">
    <location>
        <begin position="275"/>
        <end position="489"/>
    </location>
</feature>
<comment type="caution">
    <text evidence="2">The sequence shown here is derived from an EMBL/GenBank/DDBJ whole genome shotgun (WGS) entry which is preliminary data.</text>
</comment>
<protein>
    <submittedName>
        <fullName evidence="2">Uncharacterized protein</fullName>
    </submittedName>
</protein>
<feature type="compositionally biased region" description="Basic residues" evidence="1">
    <location>
        <begin position="357"/>
        <end position="366"/>
    </location>
</feature>
<feature type="compositionally biased region" description="Basic and acidic residues" evidence="1">
    <location>
        <begin position="389"/>
        <end position="398"/>
    </location>
</feature>
<reference evidence="2" key="1">
    <citation type="submission" date="2022-11" db="EMBL/GenBank/DDBJ databases">
        <title>Chromosomal genome sequence assembly and mating type (MAT) locus characterization of the leprose asexual lichenized fungus Lepraria neglecta (Nyl.) Erichsen.</title>
        <authorList>
            <person name="Allen J.L."/>
            <person name="Pfeffer B."/>
        </authorList>
    </citation>
    <scope>NUCLEOTIDE SEQUENCE</scope>
    <source>
        <strain evidence="2">Allen 5258</strain>
    </source>
</reference>